<proteinExistence type="predicted"/>
<evidence type="ECO:0000313" key="2">
    <source>
        <dbReference type="EMBL" id="EHR31832.1"/>
    </source>
</evidence>
<dbReference type="CDD" id="cd00093">
    <property type="entry name" value="HTH_XRE"/>
    <property type="match status" value="1"/>
</dbReference>
<feature type="domain" description="HTH cro/C1-type" evidence="1">
    <location>
        <begin position="5"/>
        <end position="59"/>
    </location>
</feature>
<reference evidence="2 3" key="1">
    <citation type="submission" date="2012-01" db="EMBL/GenBank/DDBJ databases">
        <title>The Genome Sequence of Megamonas funiformis YIT 11815.</title>
        <authorList>
            <consortium name="The Broad Institute Genome Sequencing Platform"/>
            <person name="Earl A."/>
            <person name="Ward D."/>
            <person name="Feldgarden M."/>
            <person name="Gevers D."/>
            <person name="Morotomi M."/>
            <person name="Young S.K."/>
            <person name="Zeng Q."/>
            <person name="Gargeya S."/>
            <person name="Fitzgerald M."/>
            <person name="Haas B."/>
            <person name="Abouelleil A."/>
            <person name="Alvarado L."/>
            <person name="Arachchi H.M."/>
            <person name="Berlin A."/>
            <person name="Chapman S.B."/>
            <person name="Gearin G."/>
            <person name="Goldberg J."/>
            <person name="Griggs A."/>
            <person name="Gujja S."/>
            <person name="Hansen M."/>
            <person name="Heiman D."/>
            <person name="Howarth C."/>
            <person name="Larimer J."/>
            <person name="Lui A."/>
            <person name="MacDonald P.J.P."/>
            <person name="McCowen C."/>
            <person name="Montmayeur A."/>
            <person name="Murphy C."/>
            <person name="Neiman D."/>
            <person name="Pearson M."/>
            <person name="Priest M."/>
            <person name="Roberts A."/>
            <person name="Saif S."/>
            <person name="Shea T."/>
            <person name="Sisk P."/>
            <person name="Stolte C."/>
            <person name="Sykes S."/>
            <person name="Wortman J."/>
            <person name="Nusbaum C."/>
            <person name="Birren B."/>
        </authorList>
    </citation>
    <scope>NUCLEOTIDE SEQUENCE [LARGE SCALE GENOMIC DNA]</scope>
    <source>
        <strain evidence="2 3">YIT 11815</strain>
    </source>
</reference>
<dbReference type="InterPro" id="IPR010982">
    <property type="entry name" value="Lambda_DNA-bd_dom_sf"/>
</dbReference>
<dbReference type="Proteomes" id="UP000005963">
    <property type="component" value="Unassembled WGS sequence"/>
</dbReference>
<dbReference type="Pfam" id="PF01381">
    <property type="entry name" value="HTH_3"/>
    <property type="match status" value="1"/>
</dbReference>
<name>A0ABP2NGN3_9FIRM</name>
<organism evidence="2 3">
    <name type="scientific">Megamonas funiformis YIT 11815</name>
    <dbReference type="NCBI Taxonomy" id="742816"/>
    <lineage>
        <taxon>Bacteria</taxon>
        <taxon>Bacillati</taxon>
        <taxon>Bacillota</taxon>
        <taxon>Negativicutes</taxon>
        <taxon>Selenomonadales</taxon>
        <taxon>Selenomonadaceae</taxon>
        <taxon>Megamonas</taxon>
    </lineage>
</organism>
<sequence>MGKRIKEIREKKNMIQADFAKLLGIGQSTLAMLEVSKRKISERHIKTICSICSVNEDWFRTGNGEMFVDKRKPILNKLIDELNLDKQEIEILNIYLSLSKEQRKSILNFIFEFSKKINEIS</sequence>
<gene>
    <name evidence="2" type="ORF">HMPREF9454_02488</name>
</gene>
<comment type="caution">
    <text evidence="2">The sequence shown here is derived from an EMBL/GenBank/DDBJ whole genome shotgun (WGS) entry which is preliminary data.</text>
</comment>
<dbReference type="SUPFAM" id="SSF47413">
    <property type="entry name" value="lambda repressor-like DNA-binding domains"/>
    <property type="match status" value="1"/>
</dbReference>
<dbReference type="PROSITE" id="PS50943">
    <property type="entry name" value="HTH_CROC1"/>
    <property type="match status" value="1"/>
</dbReference>
<evidence type="ECO:0000259" key="1">
    <source>
        <dbReference type="PROSITE" id="PS50943"/>
    </source>
</evidence>
<dbReference type="Gene3D" id="1.10.260.40">
    <property type="entry name" value="lambda repressor-like DNA-binding domains"/>
    <property type="match status" value="1"/>
</dbReference>
<evidence type="ECO:0000313" key="3">
    <source>
        <dbReference type="Proteomes" id="UP000005963"/>
    </source>
</evidence>
<accession>A0ABP2NGN3</accession>
<dbReference type="InterPro" id="IPR001387">
    <property type="entry name" value="Cro/C1-type_HTH"/>
</dbReference>
<dbReference type="RefSeq" id="WP_008540225.1">
    <property type="nucleotide sequence ID" value="NZ_JH601095.1"/>
</dbReference>
<keyword evidence="3" id="KW-1185">Reference proteome</keyword>
<dbReference type="EMBL" id="ADMB01000109">
    <property type="protein sequence ID" value="EHR31832.1"/>
    <property type="molecule type" value="Genomic_DNA"/>
</dbReference>
<dbReference type="SMART" id="SM00530">
    <property type="entry name" value="HTH_XRE"/>
    <property type="match status" value="1"/>
</dbReference>
<protein>
    <recommendedName>
        <fullName evidence="1">HTH cro/C1-type domain-containing protein</fullName>
    </recommendedName>
</protein>